<dbReference type="SUPFAM" id="SSF103473">
    <property type="entry name" value="MFS general substrate transporter"/>
    <property type="match status" value="1"/>
</dbReference>
<dbReference type="GO" id="GO:0005886">
    <property type="term" value="C:plasma membrane"/>
    <property type="evidence" value="ECO:0007669"/>
    <property type="project" value="TreeGrafter"/>
</dbReference>
<feature type="transmembrane region" description="Helical" evidence="5">
    <location>
        <begin position="121"/>
        <end position="142"/>
    </location>
</feature>
<dbReference type="PROSITE" id="PS50850">
    <property type="entry name" value="MFS"/>
    <property type="match status" value="1"/>
</dbReference>
<gene>
    <name evidence="7" type="ORF">SAMN05421733_11077</name>
</gene>
<feature type="transmembrane region" description="Helical" evidence="5">
    <location>
        <begin position="30"/>
        <end position="52"/>
    </location>
</feature>
<dbReference type="InterPro" id="IPR020846">
    <property type="entry name" value="MFS_dom"/>
</dbReference>
<dbReference type="InterPro" id="IPR005828">
    <property type="entry name" value="MFS_sugar_transport-like"/>
</dbReference>
<dbReference type="AlphaFoldDB" id="A0A1G6J9G6"/>
<feature type="domain" description="Major facilitator superfamily (MFS) profile" evidence="6">
    <location>
        <begin position="30"/>
        <end position="461"/>
    </location>
</feature>
<keyword evidence="2 5" id="KW-0812">Transmembrane</keyword>
<keyword evidence="8" id="KW-1185">Reference proteome</keyword>
<keyword evidence="3 5" id="KW-1133">Transmembrane helix</keyword>
<feature type="transmembrane region" description="Helical" evidence="5">
    <location>
        <begin position="317"/>
        <end position="336"/>
    </location>
</feature>
<dbReference type="Pfam" id="PF00083">
    <property type="entry name" value="Sugar_tr"/>
    <property type="match status" value="1"/>
</dbReference>
<dbReference type="Gene3D" id="1.20.1250.20">
    <property type="entry name" value="MFS general substrate transporter like domains"/>
    <property type="match status" value="1"/>
</dbReference>
<evidence type="ECO:0000256" key="1">
    <source>
        <dbReference type="ARBA" id="ARBA00004141"/>
    </source>
</evidence>
<dbReference type="CDD" id="cd17316">
    <property type="entry name" value="MFS_SV2_like"/>
    <property type="match status" value="1"/>
</dbReference>
<feature type="transmembrane region" description="Helical" evidence="5">
    <location>
        <begin position="368"/>
        <end position="390"/>
    </location>
</feature>
<dbReference type="PANTHER" id="PTHR23508:SF10">
    <property type="entry name" value="CARBOXYLIC ACID TRANSPORTER PROTEIN HOMOLOG"/>
    <property type="match status" value="1"/>
</dbReference>
<evidence type="ECO:0000313" key="8">
    <source>
        <dbReference type="Proteomes" id="UP000242501"/>
    </source>
</evidence>
<accession>A0A1G6J9G6</accession>
<dbReference type="STRING" id="1219383.SAMN05421733_11077"/>
<evidence type="ECO:0000256" key="3">
    <source>
        <dbReference type="ARBA" id="ARBA00022989"/>
    </source>
</evidence>
<feature type="transmembrane region" description="Helical" evidence="5">
    <location>
        <begin position="438"/>
        <end position="457"/>
    </location>
</feature>
<proteinExistence type="predicted"/>
<feature type="transmembrane region" description="Helical" evidence="5">
    <location>
        <begin position="272"/>
        <end position="297"/>
    </location>
</feature>
<evidence type="ECO:0000256" key="2">
    <source>
        <dbReference type="ARBA" id="ARBA00022692"/>
    </source>
</evidence>
<dbReference type="RefSeq" id="WP_092749472.1">
    <property type="nucleotide sequence ID" value="NZ_FMYL01000010.1"/>
</dbReference>
<dbReference type="InterPro" id="IPR036259">
    <property type="entry name" value="MFS_trans_sf"/>
</dbReference>
<evidence type="ECO:0000256" key="5">
    <source>
        <dbReference type="SAM" id="Phobius"/>
    </source>
</evidence>
<dbReference type="EMBL" id="FMYL01000010">
    <property type="protein sequence ID" value="SDC15398.1"/>
    <property type="molecule type" value="Genomic_DNA"/>
</dbReference>
<keyword evidence="4 5" id="KW-0472">Membrane</keyword>
<name>A0A1G6J9G6_9GAMM</name>
<feature type="transmembrane region" description="Helical" evidence="5">
    <location>
        <begin position="163"/>
        <end position="183"/>
    </location>
</feature>
<evidence type="ECO:0000313" key="7">
    <source>
        <dbReference type="EMBL" id="SDC15398.1"/>
    </source>
</evidence>
<protein>
    <submittedName>
        <fullName evidence="7">Predicted arabinose efflux permease, MFS family</fullName>
    </submittedName>
</protein>
<dbReference type="PANTHER" id="PTHR23508">
    <property type="entry name" value="CARBOXYLIC ACID TRANSPORTER PROTEIN HOMOLOG"/>
    <property type="match status" value="1"/>
</dbReference>
<reference evidence="8" key="1">
    <citation type="submission" date="2016-09" db="EMBL/GenBank/DDBJ databases">
        <authorList>
            <person name="Varghese N."/>
            <person name="Submissions S."/>
        </authorList>
    </citation>
    <scope>NUCLEOTIDE SEQUENCE [LARGE SCALE GENOMIC DNA]</scope>
    <source>
        <strain evidence="8">ANC 4422</strain>
    </source>
</reference>
<dbReference type="GO" id="GO:0046943">
    <property type="term" value="F:carboxylic acid transmembrane transporter activity"/>
    <property type="evidence" value="ECO:0007669"/>
    <property type="project" value="TreeGrafter"/>
</dbReference>
<evidence type="ECO:0000256" key="4">
    <source>
        <dbReference type="ARBA" id="ARBA00023136"/>
    </source>
</evidence>
<feature type="transmembrane region" description="Helical" evidence="5">
    <location>
        <begin position="411"/>
        <end position="432"/>
    </location>
</feature>
<sequence length="485" mass="53397">MSNKIYEIKHAEDITQLISKYAGKGKSNKVIWLALIGVFIDAYDLTTLSFGIEQVISEFSLTPIMTGVVASSIVCGTIVGNLVGGFLTDKIGRYRVFMADMILFVIAALVAGFAPNVWVLIAARFVMGISVGVDLPVAMSYLSEFSKFSGKSNKAARLAAWCPMWYAASSLCFALVLMLYFVLPAEYSHWLWRASLIFGAVPALLIIFIRGKYLTESPIWLANQGRLKEATDILKTSYDINAVLSPQALSNTPKTEHKTAKIGFNILFKQEYLARTIVAITIHISVAFQYTTIAFFLPSILTRFFHTTTLTTITTTLALNLLFAFTGGLLGIYLASRFASRHILVLGFVLQAIALVALAWVGHPSNPILLYLAIGLLGLWLFAEGFGPGAQMMVYPTMAYPAEIRGIGVGFNRAVTGVAQAIALFVLPVWMTKYQTDVFNIIAIFAFIPIVVIGFIIRFEPTKYDVDLELKSNIDINKLLLKDLS</sequence>
<feature type="transmembrane region" description="Helical" evidence="5">
    <location>
        <begin position="343"/>
        <end position="362"/>
    </location>
</feature>
<feature type="transmembrane region" description="Helical" evidence="5">
    <location>
        <begin position="189"/>
        <end position="209"/>
    </location>
</feature>
<organism evidence="7 8">
    <name type="scientific">Acinetobacter boissieri</name>
    <dbReference type="NCBI Taxonomy" id="1219383"/>
    <lineage>
        <taxon>Bacteria</taxon>
        <taxon>Pseudomonadati</taxon>
        <taxon>Pseudomonadota</taxon>
        <taxon>Gammaproteobacteria</taxon>
        <taxon>Moraxellales</taxon>
        <taxon>Moraxellaceae</taxon>
        <taxon>Acinetobacter</taxon>
    </lineage>
</organism>
<dbReference type="OrthoDB" id="5368493at2"/>
<dbReference type="Proteomes" id="UP000242501">
    <property type="component" value="Unassembled WGS sequence"/>
</dbReference>
<comment type="subcellular location">
    <subcellularLocation>
        <location evidence="1">Membrane</location>
        <topology evidence="1">Multi-pass membrane protein</topology>
    </subcellularLocation>
</comment>
<feature type="transmembrane region" description="Helical" evidence="5">
    <location>
        <begin position="96"/>
        <end position="115"/>
    </location>
</feature>
<feature type="transmembrane region" description="Helical" evidence="5">
    <location>
        <begin position="64"/>
        <end position="84"/>
    </location>
</feature>
<evidence type="ECO:0000259" key="6">
    <source>
        <dbReference type="PROSITE" id="PS50850"/>
    </source>
</evidence>